<dbReference type="PANTHER" id="PTHR46557">
    <property type="entry name" value="SERINE/THREONINE-PROTEIN PHOSPHATASE 1 REGULATORY SUBUNIT 10-RELATED"/>
    <property type="match status" value="1"/>
</dbReference>
<gene>
    <name evidence="4" type="ORF">CEUTPL_LOCUS706</name>
</gene>
<evidence type="ECO:0000259" key="3">
    <source>
        <dbReference type="PROSITE" id="PS51319"/>
    </source>
</evidence>
<evidence type="ECO:0000313" key="5">
    <source>
        <dbReference type="Proteomes" id="UP001152799"/>
    </source>
</evidence>
<sequence>MKKAYIDSLRLQKRLWELMNPDGGIPTSDEVPRLVSFMTQNPNLVSIYMLMLKNTKTNLVNVFIENDGWTLVKSWLQDAVSTRDWDSVEEILKLLLGTHVKKEWLTSNYEPGLIMSLGKKGPSEVARLSYQLVQNWLTILTNDSSVKEKDRTKKNNPWFSMLNLKRDEKKGKTVKIFPSKMRSTGLEVMANPPPRRSSKRPFPSIQLPTLLAKDKSSSIEPSQEPPKKKKSVTPDRPGKIKTASLPQKTKRCNYNSGDETMMAALLERDPKLPKVPKGILVYNKKQSVERKGNIKWKADKDLVQTRYFIRDESERIVKDSRFTEQIDSLITYRFSKMNITKL</sequence>
<dbReference type="PANTHER" id="PTHR46557:SF1">
    <property type="entry name" value="SERINE_THREONINE-PROTEIN PHOSPHATASE 1 REGULATORY SUBUNIT 10"/>
    <property type="match status" value="1"/>
</dbReference>
<feature type="domain" description="TFIIS N-terminal" evidence="3">
    <location>
        <begin position="70"/>
        <end position="143"/>
    </location>
</feature>
<dbReference type="GO" id="GO:0000785">
    <property type="term" value="C:chromatin"/>
    <property type="evidence" value="ECO:0007669"/>
    <property type="project" value="TreeGrafter"/>
</dbReference>
<organism evidence="4 5">
    <name type="scientific">Ceutorhynchus assimilis</name>
    <name type="common">cabbage seed weevil</name>
    <dbReference type="NCBI Taxonomy" id="467358"/>
    <lineage>
        <taxon>Eukaryota</taxon>
        <taxon>Metazoa</taxon>
        <taxon>Ecdysozoa</taxon>
        <taxon>Arthropoda</taxon>
        <taxon>Hexapoda</taxon>
        <taxon>Insecta</taxon>
        <taxon>Pterygota</taxon>
        <taxon>Neoptera</taxon>
        <taxon>Endopterygota</taxon>
        <taxon>Coleoptera</taxon>
        <taxon>Polyphaga</taxon>
        <taxon>Cucujiformia</taxon>
        <taxon>Curculionidae</taxon>
        <taxon>Ceutorhynchinae</taxon>
        <taxon>Ceutorhynchus</taxon>
    </lineage>
</organism>
<dbReference type="InterPro" id="IPR017923">
    <property type="entry name" value="TFIIS_N"/>
</dbReference>
<accession>A0A9N9MA01</accession>
<dbReference type="InterPro" id="IPR035441">
    <property type="entry name" value="TFIIS/LEDGF_dom_sf"/>
</dbReference>
<protein>
    <recommendedName>
        <fullName evidence="3">TFIIS N-terminal domain-containing protein</fullName>
    </recommendedName>
</protein>
<feature type="region of interest" description="Disordered" evidence="2">
    <location>
        <begin position="209"/>
        <end position="247"/>
    </location>
</feature>
<keyword evidence="1" id="KW-0539">Nucleus</keyword>
<feature type="region of interest" description="Disordered" evidence="2">
    <location>
        <begin position="184"/>
        <end position="203"/>
    </location>
</feature>
<dbReference type="OrthoDB" id="2138378at2759"/>
<dbReference type="SUPFAM" id="SSF47676">
    <property type="entry name" value="Conserved domain common to transcription factors TFIIS, elongin A, CRSP70"/>
    <property type="match status" value="1"/>
</dbReference>
<dbReference type="GO" id="GO:0005634">
    <property type="term" value="C:nucleus"/>
    <property type="evidence" value="ECO:0007669"/>
    <property type="project" value="UniProtKB-SubCell"/>
</dbReference>
<dbReference type="AlphaFoldDB" id="A0A9N9MA01"/>
<evidence type="ECO:0000256" key="1">
    <source>
        <dbReference type="PROSITE-ProRule" id="PRU00649"/>
    </source>
</evidence>
<dbReference type="Proteomes" id="UP001152799">
    <property type="component" value="Chromosome 1"/>
</dbReference>
<evidence type="ECO:0000313" key="4">
    <source>
        <dbReference type="EMBL" id="CAG9759970.1"/>
    </source>
</evidence>
<reference evidence="4" key="1">
    <citation type="submission" date="2022-01" db="EMBL/GenBank/DDBJ databases">
        <authorList>
            <person name="King R."/>
        </authorList>
    </citation>
    <scope>NUCLEOTIDE SEQUENCE</scope>
</reference>
<dbReference type="EMBL" id="OU892277">
    <property type="protein sequence ID" value="CAG9759970.1"/>
    <property type="molecule type" value="Genomic_DNA"/>
</dbReference>
<keyword evidence="5" id="KW-1185">Reference proteome</keyword>
<evidence type="ECO:0000256" key="2">
    <source>
        <dbReference type="SAM" id="MobiDB-lite"/>
    </source>
</evidence>
<dbReference type="GO" id="GO:0008157">
    <property type="term" value="F:protein phosphatase 1 binding"/>
    <property type="evidence" value="ECO:0007669"/>
    <property type="project" value="TreeGrafter"/>
</dbReference>
<proteinExistence type="predicted"/>
<name>A0A9N9MA01_9CUCU</name>
<dbReference type="GO" id="GO:0072357">
    <property type="term" value="C:PTW/PP1 phosphatase complex"/>
    <property type="evidence" value="ECO:0007669"/>
    <property type="project" value="TreeGrafter"/>
</dbReference>
<comment type="subcellular location">
    <subcellularLocation>
        <location evidence="1">Nucleus</location>
    </subcellularLocation>
</comment>
<dbReference type="PROSITE" id="PS51319">
    <property type="entry name" value="TFIIS_N"/>
    <property type="match status" value="1"/>
</dbReference>